<organism evidence="2">
    <name type="scientific">marine sediment metagenome</name>
    <dbReference type="NCBI Taxonomy" id="412755"/>
    <lineage>
        <taxon>unclassified sequences</taxon>
        <taxon>metagenomes</taxon>
        <taxon>ecological metagenomes</taxon>
    </lineage>
</organism>
<keyword evidence="1" id="KW-0812">Transmembrane</keyword>
<feature type="transmembrane region" description="Helical" evidence="1">
    <location>
        <begin position="43"/>
        <end position="60"/>
    </location>
</feature>
<sequence length="65" mass="7108">MMDDPTARLEAAEKERDEAVELLARVNAAITYPDETAAAQGRWALPGAVAIPIISFLANIKQRKE</sequence>
<accession>A0A0F9Q270</accession>
<keyword evidence="1" id="KW-1133">Transmembrane helix</keyword>
<comment type="caution">
    <text evidence="2">The sequence shown here is derived from an EMBL/GenBank/DDBJ whole genome shotgun (WGS) entry which is preliminary data.</text>
</comment>
<name>A0A0F9Q270_9ZZZZ</name>
<proteinExistence type="predicted"/>
<gene>
    <name evidence="2" type="ORF">LCGC14_0757420</name>
</gene>
<evidence type="ECO:0000256" key="1">
    <source>
        <dbReference type="SAM" id="Phobius"/>
    </source>
</evidence>
<dbReference type="AlphaFoldDB" id="A0A0F9Q270"/>
<evidence type="ECO:0000313" key="2">
    <source>
        <dbReference type="EMBL" id="KKN38030.1"/>
    </source>
</evidence>
<keyword evidence="1" id="KW-0472">Membrane</keyword>
<protein>
    <submittedName>
        <fullName evidence="2">Uncharacterized protein</fullName>
    </submittedName>
</protein>
<reference evidence="2" key="1">
    <citation type="journal article" date="2015" name="Nature">
        <title>Complex archaea that bridge the gap between prokaryotes and eukaryotes.</title>
        <authorList>
            <person name="Spang A."/>
            <person name="Saw J.H."/>
            <person name="Jorgensen S.L."/>
            <person name="Zaremba-Niedzwiedzka K."/>
            <person name="Martijn J."/>
            <person name="Lind A.E."/>
            <person name="van Eijk R."/>
            <person name="Schleper C."/>
            <person name="Guy L."/>
            <person name="Ettema T.J."/>
        </authorList>
    </citation>
    <scope>NUCLEOTIDE SEQUENCE</scope>
</reference>
<dbReference type="EMBL" id="LAZR01001856">
    <property type="protein sequence ID" value="KKN38030.1"/>
    <property type="molecule type" value="Genomic_DNA"/>
</dbReference>